<evidence type="ECO:0000313" key="3">
    <source>
        <dbReference type="Proteomes" id="UP000215914"/>
    </source>
</evidence>
<dbReference type="Proteomes" id="UP000215914">
    <property type="component" value="Chromosome 1"/>
</dbReference>
<dbReference type="SMART" id="SM00256">
    <property type="entry name" value="FBOX"/>
    <property type="match status" value="1"/>
</dbReference>
<protein>
    <submittedName>
        <fullName evidence="2">Putative F-box domain-containing protein</fullName>
    </submittedName>
</protein>
<reference evidence="3" key="1">
    <citation type="journal article" date="2017" name="Nature">
        <title>The sunflower genome provides insights into oil metabolism, flowering and Asterid evolution.</title>
        <authorList>
            <person name="Badouin H."/>
            <person name="Gouzy J."/>
            <person name="Grassa C.J."/>
            <person name="Murat F."/>
            <person name="Staton S.E."/>
            <person name="Cottret L."/>
            <person name="Lelandais-Briere C."/>
            <person name="Owens G.L."/>
            <person name="Carrere S."/>
            <person name="Mayjonade B."/>
            <person name="Legrand L."/>
            <person name="Gill N."/>
            <person name="Kane N.C."/>
            <person name="Bowers J.E."/>
            <person name="Hubner S."/>
            <person name="Bellec A."/>
            <person name="Berard A."/>
            <person name="Berges H."/>
            <person name="Blanchet N."/>
            <person name="Boniface M.C."/>
            <person name="Brunel D."/>
            <person name="Catrice O."/>
            <person name="Chaidir N."/>
            <person name="Claudel C."/>
            <person name="Donnadieu C."/>
            <person name="Faraut T."/>
            <person name="Fievet G."/>
            <person name="Helmstetter N."/>
            <person name="King M."/>
            <person name="Knapp S.J."/>
            <person name="Lai Z."/>
            <person name="Le Paslier M.C."/>
            <person name="Lippi Y."/>
            <person name="Lorenzon L."/>
            <person name="Mandel J.R."/>
            <person name="Marage G."/>
            <person name="Marchand G."/>
            <person name="Marquand E."/>
            <person name="Bret-Mestries E."/>
            <person name="Morien E."/>
            <person name="Nambeesan S."/>
            <person name="Nguyen T."/>
            <person name="Pegot-Espagnet P."/>
            <person name="Pouilly N."/>
            <person name="Raftis F."/>
            <person name="Sallet E."/>
            <person name="Schiex T."/>
            <person name="Thomas J."/>
            <person name="Vandecasteele C."/>
            <person name="Vares D."/>
            <person name="Vear F."/>
            <person name="Vautrin S."/>
            <person name="Crespi M."/>
            <person name="Mangin B."/>
            <person name="Burke J.M."/>
            <person name="Salse J."/>
            <person name="Munos S."/>
            <person name="Vincourt P."/>
            <person name="Rieseberg L.H."/>
            <person name="Langlade N.B."/>
        </authorList>
    </citation>
    <scope>NUCLEOTIDE SEQUENCE [LARGE SCALE GENOMIC DNA]</scope>
    <source>
        <strain evidence="3">cv. SF193</strain>
    </source>
</reference>
<dbReference type="SUPFAM" id="SSF81383">
    <property type="entry name" value="F-box domain"/>
    <property type="match status" value="1"/>
</dbReference>
<dbReference type="PROSITE" id="PS50181">
    <property type="entry name" value="FBOX"/>
    <property type="match status" value="1"/>
</dbReference>
<evidence type="ECO:0000259" key="1">
    <source>
        <dbReference type="PROSITE" id="PS50181"/>
    </source>
</evidence>
<sequence>MSDHIPFEIQVEIIKRLPIRSLIRVRSVSKAWKCVIESSDFIAEYTVHNHDQPQHLLIKYHNVYGEETYDSIVEDDTFPQNKVSLAVPLSVDLLWNSYVVGASCGLVCLFGFYRYDDDAEYPPGEATAVLWNPSIRKSVAIPVPDVDGYDEATFGFGVCPATSDPKIVKITERKMKDVACSSRWQVKVFSLSSGVWRNSFGNLSDSLADFMGPRSQVTIRGFFYWFGVGDAIGGDTGFCFLISFDLTSEEFREIYLPNELAFHDPTGLHVFNLCDCLAVLQEWLIDDIIEVWMMENGDSKSFTKVFTIDKPSYCLSRPLEFRWNGELMMRMENNAGEFEVLIDYDPFSEHINDLGIESQCHTLAVTSYTESLILINQLDTVEWLMDDIIEVWMMENGDSKSFTKVFTIDKPSYCLSRPLEFRWNGELMMRMENNTGDFEGLIAYDPFSEHINDLGIESQCHTLAVTSYTESLILINQLDTVVDDEDDEEVSVEQGRKI</sequence>
<evidence type="ECO:0000313" key="2">
    <source>
        <dbReference type="EMBL" id="OTG38374.1"/>
    </source>
</evidence>
<dbReference type="InterPro" id="IPR050796">
    <property type="entry name" value="SCF_F-box_component"/>
</dbReference>
<accession>A0A251VSH8</accession>
<proteinExistence type="predicted"/>
<gene>
    <name evidence="2" type="ORF">HannXRQ_Chr01g0029051</name>
</gene>
<name>A0A251VSH8_HELAN</name>
<dbReference type="InterPro" id="IPR006527">
    <property type="entry name" value="F-box-assoc_dom_typ1"/>
</dbReference>
<dbReference type="PANTHER" id="PTHR31672">
    <property type="entry name" value="BNACNNG10540D PROTEIN"/>
    <property type="match status" value="1"/>
</dbReference>
<dbReference type="PANTHER" id="PTHR31672:SF10">
    <property type="entry name" value="F-BOX DOMAIN-CONTAINING PROTEIN"/>
    <property type="match status" value="1"/>
</dbReference>
<dbReference type="InterPro" id="IPR036047">
    <property type="entry name" value="F-box-like_dom_sf"/>
</dbReference>
<keyword evidence="3" id="KW-1185">Reference proteome</keyword>
<dbReference type="InterPro" id="IPR017451">
    <property type="entry name" value="F-box-assoc_interact_dom"/>
</dbReference>
<dbReference type="AlphaFoldDB" id="A0A251VSH8"/>
<dbReference type="Pfam" id="PF07734">
    <property type="entry name" value="FBA_1"/>
    <property type="match status" value="1"/>
</dbReference>
<dbReference type="EMBL" id="CM007890">
    <property type="protein sequence ID" value="OTG38374.1"/>
    <property type="molecule type" value="Genomic_DNA"/>
</dbReference>
<dbReference type="InParanoid" id="A0A251VSH8"/>
<feature type="domain" description="F-box" evidence="1">
    <location>
        <begin position="1"/>
        <end position="45"/>
    </location>
</feature>
<dbReference type="Gene3D" id="1.20.1280.50">
    <property type="match status" value="1"/>
</dbReference>
<organism evidence="2 3">
    <name type="scientific">Helianthus annuus</name>
    <name type="common">Common sunflower</name>
    <dbReference type="NCBI Taxonomy" id="4232"/>
    <lineage>
        <taxon>Eukaryota</taxon>
        <taxon>Viridiplantae</taxon>
        <taxon>Streptophyta</taxon>
        <taxon>Embryophyta</taxon>
        <taxon>Tracheophyta</taxon>
        <taxon>Spermatophyta</taxon>
        <taxon>Magnoliopsida</taxon>
        <taxon>eudicotyledons</taxon>
        <taxon>Gunneridae</taxon>
        <taxon>Pentapetalae</taxon>
        <taxon>asterids</taxon>
        <taxon>campanulids</taxon>
        <taxon>Asterales</taxon>
        <taxon>Asteraceae</taxon>
        <taxon>Asteroideae</taxon>
        <taxon>Heliantheae alliance</taxon>
        <taxon>Heliantheae</taxon>
        <taxon>Helianthus</taxon>
    </lineage>
</organism>
<dbReference type="NCBIfam" id="TIGR01640">
    <property type="entry name" value="F_box_assoc_1"/>
    <property type="match status" value="1"/>
</dbReference>
<dbReference type="Pfam" id="PF00646">
    <property type="entry name" value="F-box"/>
    <property type="match status" value="1"/>
</dbReference>
<dbReference type="InterPro" id="IPR001810">
    <property type="entry name" value="F-box_dom"/>
</dbReference>